<reference evidence="2" key="1">
    <citation type="journal article" date="2020" name="Nature">
        <title>Giant virus diversity and host interactions through global metagenomics.</title>
        <authorList>
            <person name="Schulz F."/>
            <person name="Roux S."/>
            <person name="Paez-Espino D."/>
            <person name="Jungbluth S."/>
            <person name="Walsh D.A."/>
            <person name="Denef V.J."/>
            <person name="McMahon K.D."/>
            <person name="Konstantinidis K.T."/>
            <person name="Eloe-Fadrosh E.A."/>
            <person name="Kyrpides N.C."/>
            <person name="Woyke T."/>
        </authorList>
    </citation>
    <scope>NUCLEOTIDE SEQUENCE</scope>
    <source>
        <strain evidence="2">GVMAG-M-3300023179-116</strain>
    </source>
</reference>
<evidence type="ECO:0000256" key="1">
    <source>
        <dbReference type="SAM" id="MobiDB-lite"/>
    </source>
</evidence>
<feature type="region of interest" description="Disordered" evidence="1">
    <location>
        <begin position="125"/>
        <end position="166"/>
    </location>
</feature>
<protein>
    <submittedName>
        <fullName evidence="2">Uncharacterized protein</fullName>
    </submittedName>
</protein>
<dbReference type="EMBL" id="MN739734">
    <property type="protein sequence ID" value="QHT23717.1"/>
    <property type="molecule type" value="Genomic_DNA"/>
</dbReference>
<organism evidence="2">
    <name type="scientific">viral metagenome</name>
    <dbReference type="NCBI Taxonomy" id="1070528"/>
    <lineage>
        <taxon>unclassified sequences</taxon>
        <taxon>metagenomes</taxon>
        <taxon>organismal metagenomes</taxon>
    </lineage>
</organism>
<proteinExistence type="predicted"/>
<evidence type="ECO:0000313" key="2">
    <source>
        <dbReference type="EMBL" id="QHT23717.1"/>
    </source>
</evidence>
<accession>A0A6C0E3G1</accession>
<dbReference type="AlphaFoldDB" id="A0A6C0E3G1"/>
<feature type="compositionally biased region" description="Basic residues" evidence="1">
    <location>
        <begin position="142"/>
        <end position="160"/>
    </location>
</feature>
<name>A0A6C0E3G1_9ZZZZ</name>
<feature type="compositionally biased region" description="Basic and acidic residues" evidence="1">
    <location>
        <begin position="131"/>
        <end position="141"/>
    </location>
</feature>
<sequence>MPNRNHNDLLEEKTDQEHFMKEHDMVFSRSNDGTITGGGFVLESMLLKNITEYGEHPDDDEDNMIGGDNTHKNMNTMAVPFGLFYKQEKNLHKNQHKNFNNSPAVDVNNDNEISDDLYNELLKKVNANDNSYEKSKKNNKSEKKKSRKNSNQLNHKKTAKSIHTYI</sequence>